<dbReference type="Proteomes" id="UP001217963">
    <property type="component" value="Chromosome VI"/>
</dbReference>
<evidence type="ECO:0000313" key="4">
    <source>
        <dbReference type="Proteomes" id="UP001059546"/>
    </source>
</evidence>
<feature type="compositionally biased region" description="Basic and acidic residues" evidence="1">
    <location>
        <begin position="234"/>
        <end position="247"/>
    </location>
</feature>
<gene>
    <name evidence="2" type="ORF">GPU96_06g10580</name>
    <name evidence="3" type="ORF">PFJ87_06g00380</name>
</gene>
<reference evidence="2" key="1">
    <citation type="submission" date="2022-08" db="EMBL/GenBank/DDBJ databases">
        <title>Encephalitozoon hellem ATCC 50604 Complete Genome.</title>
        <authorList>
            <person name="Mascarenhas dos Santos A.C."/>
            <person name="Julian A.T."/>
            <person name="Pombert J.-F."/>
        </authorList>
    </citation>
    <scope>NUCLEOTIDE SEQUENCE</scope>
    <source>
        <strain evidence="2">ATCC 50604</strain>
    </source>
</reference>
<evidence type="ECO:0000313" key="5">
    <source>
        <dbReference type="Proteomes" id="UP001217963"/>
    </source>
</evidence>
<dbReference type="Proteomes" id="UP001059546">
    <property type="component" value="Chromosome VI"/>
</dbReference>
<name>A0A9Q9F9N0_ENCHE</name>
<proteinExistence type="predicted"/>
<dbReference type="EMBL" id="CP119067">
    <property type="protein sequence ID" value="WEL38773.1"/>
    <property type="molecule type" value="Genomic_DNA"/>
</dbReference>
<evidence type="ECO:0000313" key="3">
    <source>
        <dbReference type="EMBL" id="WEL38773.1"/>
    </source>
</evidence>
<dbReference type="SMR" id="A0A9Q9F9N0"/>
<evidence type="ECO:0000256" key="1">
    <source>
        <dbReference type="SAM" id="MobiDB-lite"/>
    </source>
</evidence>
<feature type="compositionally biased region" description="Polar residues" evidence="1">
    <location>
        <begin position="263"/>
        <end position="272"/>
    </location>
</feature>
<dbReference type="EMBL" id="CP075152">
    <property type="protein sequence ID" value="UTX43312.1"/>
    <property type="molecule type" value="Genomic_DNA"/>
</dbReference>
<reference evidence="3 5" key="2">
    <citation type="submission" date="2023-02" db="EMBL/GenBank/DDBJ databases">
        <title>Encephalitozoon hellem ATCC 50451 complete genome.</title>
        <authorList>
            <person name="Mascarenhas dos Santos A.C."/>
            <person name="Julian A.T."/>
            <person name="Pombert J.-F."/>
        </authorList>
    </citation>
    <scope>NUCLEOTIDE SEQUENCE [LARGE SCALE GENOMIC DNA]</scope>
    <source>
        <strain evidence="3 5">ATCC 50451</strain>
    </source>
</reference>
<evidence type="ECO:0000313" key="2">
    <source>
        <dbReference type="EMBL" id="UTX43312.1"/>
    </source>
</evidence>
<protein>
    <submittedName>
        <fullName evidence="2">Polar tube protein Ptp2</fullName>
    </submittedName>
</protein>
<dbReference type="InterPro" id="IPR031507">
    <property type="entry name" value="PTP2"/>
</dbReference>
<organism evidence="2 4">
    <name type="scientific">Encephalitozoon hellem</name>
    <name type="common">Microsporidian parasite</name>
    <dbReference type="NCBI Taxonomy" id="27973"/>
    <lineage>
        <taxon>Eukaryota</taxon>
        <taxon>Fungi</taxon>
        <taxon>Fungi incertae sedis</taxon>
        <taxon>Microsporidia</taxon>
        <taxon>Unikaryonidae</taxon>
        <taxon>Encephalitozoon</taxon>
    </lineage>
</organism>
<feature type="region of interest" description="Disordered" evidence="1">
    <location>
        <begin position="231"/>
        <end position="272"/>
    </location>
</feature>
<accession>A0A9Q9F9N0</accession>
<dbReference type="OrthoDB" id="2190601at2759"/>
<dbReference type="Pfam" id="PF17022">
    <property type="entry name" value="PTP2"/>
    <property type="match status" value="1"/>
</dbReference>
<keyword evidence="5" id="KW-1185">Reference proteome</keyword>
<sequence>MLLLFTVVTLVSAAQVAPVTPQAAVPTQFLPGAQQKIGGVDNRCANKQVEGVQIFQGNMADCLKRNSEAANAMVQRAKQKALEIYNKEISKGPTPKDSGQCIERAVQGTDRCILAKIIDKAVNMLKYRISKVGNATALFRGNKLISLILNVDYGLKPFFTVVKKKTKRVFPQGDELNFNGIGQLIGVKGTFPQDNNDECKPCDSPKKTVETVAEECNLGCQLKGTPGLISRAIQKKEVKESSKDGEKSSTQNGEGTTDDEDGQQSPDGNGPE</sequence>
<dbReference type="AlphaFoldDB" id="A0A9Q9F9N0"/>